<reference evidence="4" key="1">
    <citation type="submission" date="2014-05" db="EMBL/GenBank/DDBJ databases">
        <title>The genome and life-stage specific transcriptomes of Globodera pallida elucidate key aspects of plant parasitism by a cyst nematode.</title>
        <authorList>
            <person name="Cotton J.A."/>
            <person name="Lilley C.J."/>
            <person name="Jones L.M."/>
            <person name="Kikuchi T."/>
            <person name="Reid A.J."/>
            <person name="Thorpe P."/>
            <person name="Tsai I.J."/>
            <person name="Beasley H."/>
            <person name="Blok V."/>
            <person name="Cock P.J.A."/>
            <person name="Van den Akker S.E."/>
            <person name="Holroyd N."/>
            <person name="Hunt M."/>
            <person name="Mantelin S."/>
            <person name="Naghra H."/>
            <person name="Pain A."/>
            <person name="Palomares-Rius J.E."/>
            <person name="Zarowiecki M."/>
            <person name="Berriman M."/>
            <person name="Jones J.T."/>
            <person name="Urwin P.E."/>
        </authorList>
    </citation>
    <scope>NUCLEOTIDE SEQUENCE [LARGE SCALE GENOMIC DNA]</scope>
    <source>
        <strain evidence="4">Lindley</strain>
    </source>
</reference>
<evidence type="ECO:0000256" key="2">
    <source>
        <dbReference type="SAM" id="SignalP"/>
    </source>
</evidence>
<proteinExistence type="predicted"/>
<feature type="transmembrane region" description="Helical" evidence="1">
    <location>
        <begin position="135"/>
        <end position="161"/>
    </location>
</feature>
<dbReference type="Pfam" id="PF01705">
    <property type="entry name" value="CX"/>
    <property type="match status" value="1"/>
</dbReference>
<accession>A0A183BJ22</accession>
<organism evidence="4 5">
    <name type="scientific">Globodera pallida</name>
    <name type="common">Potato cyst nematode worm</name>
    <name type="synonym">Heterodera pallida</name>
    <dbReference type="NCBI Taxonomy" id="36090"/>
    <lineage>
        <taxon>Eukaryota</taxon>
        <taxon>Metazoa</taxon>
        <taxon>Ecdysozoa</taxon>
        <taxon>Nematoda</taxon>
        <taxon>Chromadorea</taxon>
        <taxon>Rhabditida</taxon>
        <taxon>Tylenchina</taxon>
        <taxon>Tylenchomorpha</taxon>
        <taxon>Tylenchoidea</taxon>
        <taxon>Heteroderidae</taxon>
        <taxon>Heteroderinae</taxon>
        <taxon>Globodera</taxon>
    </lineage>
</organism>
<evidence type="ECO:0000313" key="5">
    <source>
        <dbReference type="WBParaSite" id="GPLIN_000060100"/>
    </source>
</evidence>
<feature type="chain" id="PRO_5008146217" evidence="2">
    <location>
        <begin position="19"/>
        <end position="172"/>
    </location>
</feature>
<evidence type="ECO:0000313" key="4">
    <source>
        <dbReference type="Proteomes" id="UP000050741"/>
    </source>
</evidence>
<feature type="signal peptide" evidence="2">
    <location>
        <begin position="1"/>
        <end position="18"/>
    </location>
</feature>
<reference evidence="5" key="2">
    <citation type="submission" date="2016-06" db="UniProtKB">
        <authorList>
            <consortium name="WormBaseParasite"/>
        </authorList>
    </citation>
    <scope>IDENTIFICATION</scope>
</reference>
<protein>
    <submittedName>
        <fullName evidence="5">CX domain-containing protein</fullName>
    </submittedName>
</protein>
<dbReference type="Proteomes" id="UP000050741">
    <property type="component" value="Unassembled WGS sequence"/>
</dbReference>
<keyword evidence="1" id="KW-0472">Membrane</keyword>
<feature type="domain" description="CX" evidence="3">
    <location>
        <begin position="98"/>
        <end position="124"/>
    </location>
</feature>
<evidence type="ECO:0000259" key="3">
    <source>
        <dbReference type="Pfam" id="PF01705"/>
    </source>
</evidence>
<evidence type="ECO:0000256" key="1">
    <source>
        <dbReference type="SAM" id="Phobius"/>
    </source>
</evidence>
<keyword evidence="2" id="KW-0732">Signal</keyword>
<keyword evidence="4" id="KW-1185">Reference proteome</keyword>
<dbReference type="PANTHER" id="PTHR47520">
    <property type="entry name" value="CX DOMAIN-CONTAINING PROTEIN-RELATED"/>
    <property type="match status" value="1"/>
</dbReference>
<name>A0A183BJ22_GLOPA</name>
<dbReference type="InterPro" id="IPR002619">
    <property type="entry name" value="CX"/>
</dbReference>
<keyword evidence="1" id="KW-1133">Transmembrane helix</keyword>
<sequence length="172" mass="19335">MKVANFAIIFFLAAVSLGDSIGNAMRIIHAIDRPFQHDGRDYYWDARYAKDELREGRTIQCKMPVDDDDKLFKHFAPASANKSAVSNGTFVEQALLATFSNETRPKEIVWTCKWAEYCCGTECCPLSGISTTSSVIILSIGWCLLIVGFCVWGIWGCCTLFRRRKSSADQKE</sequence>
<dbReference type="AlphaFoldDB" id="A0A183BJ22"/>
<dbReference type="WBParaSite" id="GPLIN_000060100">
    <property type="protein sequence ID" value="GPLIN_000060100"/>
    <property type="gene ID" value="GPLIN_000060100"/>
</dbReference>
<keyword evidence="1" id="KW-0812">Transmembrane</keyword>